<dbReference type="Pfam" id="PF08281">
    <property type="entry name" value="Sigma70_r4_2"/>
    <property type="match status" value="1"/>
</dbReference>
<dbReference type="SUPFAM" id="SSF88946">
    <property type="entry name" value="Sigma2 domain of RNA polymerase sigma factors"/>
    <property type="match status" value="1"/>
</dbReference>
<dbReference type="EMBL" id="BMGG01000010">
    <property type="protein sequence ID" value="GGC86537.1"/>
    <property type="molecule type" value="Genomic_DNA"/>
</dbReference>
<dbReference type="PANTHER" id="PTHR47756">
    <property type="entry name" value="BLL6612 PROTEIN-RELATED"/>
    <property type="match status" value="1"/>
</dbReference>
<reference evidence="5" key="2">
    <citation type="submission" date="2020-09" db="EMBL/GenBank/DDBJ databases">
        <authorList>
            <person name="Sun Q."/>
            <person name="Zhou Y."/>
        </authorList>
    </citation>
    <scope>NUCLEOTIDE SEQUENCE</scope>
    <source>
        <strain evidence="5">CGMCC 1.12919</strain>
    </source>
</reference>
<reference evidence="5" key="1">
    <citation type="journal article" date="2014" name="Int. J. Syst. Evol. Microbiol.">
        <title>Complete genome sequence of Corynebacterium casei LMG S-19264T (=DSM 44701T), isolated from a smear-ripened cheese.</title>
        <authorList>
            <consortium name="US DOE Joint Genome Institute (JGI-PGF)"/>
            <person name="Walter F."/>
            <person name="Albersmeier A."/>
            <person name="Kalinowski J."/>
            <person name="Ruckert C."/>
        </authorList>
    </citation>
    <scope>NUCLEOTIDE SEQUENCE</scope>
    <source>
        <strain evidence="5">CGMCC 1.12919</strain>
    </source>
</reference>
<dbReference type="Proteomes" id="UP000637002">
    <property type="component" value="Unassembled WGS sequence"/>
</dbReference>
<sequence>MSGEAAEPQALADVVRQAGGRVIGALAARFRDLDLAEEAFAEVCVRALEAWPREGAPRDPAAWLYRAAERRALDALRRRRTRERLAPEPPEPAPTAEDVMSDDAQLIPDERLRLIFVCCHPAVAIEARAALTLRLVCGLGTAEIARAFLLPEPTLAQRLVRAKRKIAEAGVPFEIPAPTAWPERLQAVLSTLEVAYAKAHEDAAGAGPHAGYGPEMLRLTRLLAAMLPDEPEAAALAATVRYAEARRPARLDDDGLMVPLAEQDPRLWDRALIAEADAYLAHAISPRPPSPRAIQAAIHRLWCRRQRLDEPPPWTAVLTLYDLLLTCRDDPIVRLNRAVALAEVDGPAAALAEIEALPAQGLDRFLPYHAVRADLLRRLGRLGEARAAYTAALALGPGPAERLWLTRRRDGPGGYP</sequence>
<dbReference type="GO" id="GO:0006352">
    <property type="term" value="P:DNA-templated transcription initiation"/>
    <property type="evidence" value="ECO:0007669"/>
    <property type="project" value="InterPro"/>
</dbReference>
<dbReference type="GO" id="GO:0016987">
    <property type="term" value="F:sigma factor activity"/>
    <property type="evidence" value="ECO:0007669"/>
    <property type="project" value="InterPro"/>
</dbReference>
<name>A0A916UTT9_9HYPH</name>
<dbReference type="Pfam" id="PF20239">
    <property type="entry name" value="DUF6596"/>
    <property type="match status" value="1"/>
</dbReference>
<keyword evidence="6" id="KW-1185">Reference proteome</keyword>
<gene>
    <name evidence="5" type="ORF">GCM10010994_50560</name>
</gene>
<feature type="domain" description="RNA polymerase sigma-70 region 2" evidence="2">
    <location>
        <begin position="15"/>
        <end position="80"/>
    </location>
</feature>
<dbReference type="InterPro" id="IPR011990">
    <property type="entry name" value="TPR-like_helical_dom_sf"/>
</dbReference>
<dbReference type="Pfam" id="PF04542">
    <property type="entry name" value="Sigma70_r2"/>
    <property type="match status" value="1"/>
</dbReference>
<evidence type="ECO:0000256" key="1">
    <source>
        <dbReference type="SAM" id="MobiDB-lite"/>
    </source>
</evidence>
<accession>A0A916UTT9</accession>
<dbReference type="GO" id="GO:0003677">
    <property type="term" value="F:DNA binding"/>
    <property type="evidence" value="ECO:0007669"/>
    <property type="project" value="InterPro"/>
</dbReference>
<protein>
    <submittedName>
        <fullName evidence="5">RNA polymerase sigma factor</fullName>
    </submittedName>
</protein>
<dbReference type="InterPro" id="IPR013249">
    <property type="entry name" value="RNA_pol_sigma70_r4_t2"/>
</dbReference>
<organism evidence="5 6">
    <name type="scientific">Chelatococcus reniformis</name>
    <dbReference type="NCBI Taxonomy" id="1494448"/>
    <lineage>
        <taxon>Bacteria</taxon>
        <taxon>Pseudomonadati</taxon>
        <taxon>Pseudomonadota</taxon>
        <taxon>Alphaproteobacteria</taxon>
        <taxon>Hyphomicrobiales</taxon>
        <taxon>Chelatococcaceae</taxon>
        <taxon>Chelatococcus</taxon>
    </lineage>
</organism>
<dbReference type="SUPFAM" id="SSF88659">
    <property type="entry name" value="Sigma3 and sigma4 domains of RNA polymerase sigma factors"/>
    <property type="match status" value="1"/>
</dbReference>
<dbReference type="InterPro" id="IPR007627">
    <property type="entry name" value="RNA_pol_sigma70_r2"/>
</dbReference>
<dbReference type="Gene3D" id="1.10.1740.10">
    <property type="match status" value="1"/>
</dbReference>
<dbReference type="AlphaFoldDB" id="A0A916UTT9"/>
<dbReference type="SUPFAM" id="SSF48452">
    <property type="entry name" value="TPR-like"/>
    <property type="match status" value="1"/>
</dbReference>
<feature type="domain" description="DUF6596" evidence="4">
    <location>
        <begin position="184"/>
        <end position="283"/>
    </location>
</feature>
<feature type="region of interest" description="Disordered" evidence="1">
    <location>
        <begin position="79"/>
        <end position="99"/>
    </location>
</feature>
<dbReference type="RefSeq" id="WP_188611964.1">
    <property type="nucleotide sequence ID" value="NZ_BMGG01000010.1"/>
</dbReference>
<dbReference type="InterPro" id="IPR013324">
    <property type="entry name" value="RNA_pol_sigma_r3/r4-like"/>
</dbReference>
<dbReference type="InterPro" id="IPR046531">
    <property type="entry name" value="DUF6596"/>
</dbReference>
<evidence type="ECO:0000259" key="3">
    <source>
        <dbReference type="Pfam" id="PF08281"/>
    </source>
</evidence>
<evidence type="ECO:0000313" key="6">
    <source>
        <dbReference type="Proteomes" id="UP000637002"/>
    </source>
</evidence>
<evidence type="ECO:0000259" key="4">
    <source>
        <dbReference type="Pfam" id="PF20239"/>
    </source>
</evidence>
<dbReference type="InterPro" id="IPR013325">
    <property type="entry name" value="RNA_pol_sigma_r2"/>
</dbReference>
<evidence type="ECO:0000259" key="2">
    <source>
        <dbReference type="Pfam" id="PF04542"/>
    </source>
</evidence>
<comment type="caution">
    <text evidence="5">The sequence shown here is derived from an EMBL/GenBank/DDBJ whole genome shotgun (WGS) entry which is preliminary data.</text>
</comment>
<feature type="domain" description="RNA polymerase sigma factor 70 region 4 type 2" evidence="3">
    <location>
        <begin position="118"/>
        <end position="166"/>
    </location>
</feature>
<proteinExistence type="predicted"/>
<evidence type="ECO:0000313" key="5">
    <source>
        <dbReference type="EMBL" id="GGC86537.1"/>
    </source>
</evidence>
<dbReference type="PANTHER" id="PTHR47756:SF2">
    <property type="entry name" value="BLL6612 PROTEIN"/>
    <property type="match status" value="1"/>
</dbReference>